<evidence type="ECO:0000313" key="2">
    <source>
        <dbReference type="EMBL" id="GAY20873.1"/>
    </source>
</evidence>
<reference evidence="2" key="4">
    <citation type="submission" date="2017-10" db="EMBL/GenBank/DDBJ databases">
        <authorList>
            <person name="Banno H."/>
            <person name="Chua N.-H."/>
        </authorList>
    </citation>
    <scope>NUCLEOTIDE SEQUENCE</scope>
    <source>
        <strain evidence="2">OMI</strain>
    </source>
</reference>
<feature type="chain" id="PRO_5036035055" evidence="1">
    <location>
        <begin position="25"/>
        <end position="106"/>
    </location>
</feature>
<evidence type="ECO:0000256" key="1">
    <source>
        <dbReference type="SAM" id="SignalP"/>
    </source>
</evidence>
<reference evidence="5" key="5">
    <citation type="submission" date="2020-08" db="EMBL/GenBank/DDBJ databases">
        <title>Complete genome sequence of Sphingobium barthaii strain KK22, a high-molecular-weight polycyclic aromatic hydrocarbon-degrading soil bacterium.</title>
        <authorList>
            <person name="Mori J.F."/>
            <person name="Kanaly R.A."/>
        </authorList>
    </citation>
    <scope>NUCLEOTIDE SEQUENCE [LARGE SCALE GENOMIC DNA]</scope>
    <source>
        <strain evidence="5">KK22</strain>
    </source>
</reference>
<feature type="signal peptide" evidence="1">
    <location>
        <begin position="1"/>
        <end position="24"/>
    </location>
</feature>
<dbReference type="NCBIfam" id="TIGR04433">
    <property type="entry name" value="UrcA_uranyl"/>
    <property type="match status" value="1"/>
</dbReference>
<keyword evidence="1" id="KW-0732">Signal</keyword>
<proteinExistence type="predicted"/>
<dbReference type="EMBL" id="CP060035">
    <property type="protein sequence ID" value="QOT70145.1"/>
    <property type="molecule type" value="Genomic_DNA"/>
</dbReference>
<dbReference type="Proteomes" id="UP000221538">
    <property type="component" value="Unassembled WGS sequence"/>
</dbReference>
<dbReference type="KEGG" id="sbar:H5V43_08115"/>
<gene>
    <name evidence="3" type="ORF">H5V43_08115</name>
    <name evidence="2" type="ORF">SFOMI_1403</name>
</gene>
<name>A0A292ZDF9_SPHSA</name>
<reference evidence="2 4" key="1">
    <citation type="journal article" date="2013" name="Biodegradation">
        <title>Occurrence of 4-tert-butylphenol (4-t-BP) biodegradation in an aquatic sample caused by the presence of Spirodela polyrrhiza and isolation of a 4-t-BP-utilizing bacterium.</title>
        <authorList>
            <person name="Ogata Y."/>
            <person name="Toyama T."/>
            <person name="Yu N."/>
            <person name="Wang X."/>
            <person name="Sei K."/>
            <person name="Ike M."/>
        </authorList>
    </citation>
    <scope>NUCLEOTIDE SEQUENCE [LARGE SCALE GENOMIC DNA]</scope>
    <source>
        <strain evidence="2 4">OMI</strain>
    </source>
</reference>
<protein>
    <submittedName>
        <fullName evidence="3">UrcA family protein</fullName>
    </submittedName>
</protein>
<dbReference type="InterPro" id="IPR030972">
    <property type="entry name" value="UrcA_uranyl"/>
</dbReference>
<dbReference type="RefSeq" id="WP_037484333.1">
    <property type="nucleotide sequence ID" value="NZ_BATN01000168.1"/>
</dbReference>
<evidence type="ECO:0000313" key="5">
    <source>
        <dbReference type="Proteomes" id="UP000593663"/>
    </source>
</evidence>
<evidence type="ECO:0000313" key="3">
    <source>
        <dbReference type="EMBL" id="QOT70145.1"/>
    </source>
</evidence>
<organism evidence="2 4">
    <name type="scientific">Sphingobium fuliginis (strain ATCC 27551)</name>
    <dbReference type="NCBI Taxonomy" id="336203"/>
    <lineage>
        <taxon>Bacteria</taxon>
        <taxon>Pseudomonadati</taxon>
        <taxon>Pseudomonadota</taxon>
        <taxon>Alphaproteobacteria</taxon>
        <taxon>Sphingomonadales</taxon>
        <taxon>Sphingomonadaceae</taxon>
        <taxon>Sphingobium</taxon>
    </lineage>
</organism>
<dbReference type="EMBL" id="BEWI01000031">
    <property type="protein sequence ID" value="GAY20873.1"/>
    <property type="molecule type" value="Genomic_DNA"/>
</dbReference>
<dbReference type="Proteomes" id="UP000593663">
    <property type="component" value="Chromosome 1"/>
</dbReference>
<accession>A0A292ZDF9</accession>
<evidence type="ECO:0000313" key="4">
    <source>
        <dbReference type="Proteomes" id="UP000221538"/>
    </source>
</evidence>
<reference evidence="2 4" key="2">
    <citation type="journal article" date="2013" name="Environ. Sci. Technol.">
        <title>The 4-tert-butylphenol-utilizing bacterium Sphingobium fuliginis OMI can degrade bisphenols via phenolic ring hydroxylation and meta-cleavage pathway.</title>
        <authorList>
            <person name="Ogata Y."/>
            <person name="Goda S."/>
            <person name="Toyama T."/>
            <person name="Sei K."/>
            <person name="Ike M."/>
        </authorList>
    </citation>
    <scope>NUCLEOTIDE SEQUENCE [LARGE SCALE GENOMIC DNA]</scope>
    <source>
        <strain evidence="2 4">OMI</strain>
    </source>
</reference>
<reference evidence="2" key="3">
    <citation type="submission" date="2017-10" db="EMBL/GenBank/DDBJ databases">
        <title>Bioaugmenting a lab-scale membrane bioreactor with Sphingobium fuliginis OMI to degrade 4-tert-butylphenol.</title>
        <authorList>
            <person name="Takada K."/>
            <person name="Shiba T."/>
            <person name="Soda S."/>
            <person name="Inoue D."/>
            <person name="Miyake M."/>
            <person name="Eguchi M."/>
            <person name="Ike M."/>
        </authorList>
    </citation>
    <scope>NUCLEOTIDE SEQUENCE</scope>
    <source>
        <strain evidence="2">OMI</strain>
    </source>
</reference>
<sequence>MIAIKFTAALAAMAAMGAAGTASAIEFESNGKSVEVSYHDLDLSKTSDQRVLNARIRRAAAKVCPLNDTTAAIEKCQQVAAAHVRGAVDLAVAKAQDGERFADLSK</sequence>
<dbReference type="AlphaFoldDB" id="A0A292ZDF9"/>
<reference evidence="3" key="6">
    <citation type="journal article" date="2021" name="Microbiol. Resour. Announc.">
        <title>Complete Genome Sequence of Sphingobium barthaii KK22, a High-Molecular-Weight Polycyclic Aromatic Hydrocarbon-Degrading Soil Bacterium.</title>
        <authorList>
            <person name="Mori J.F."/>
            <person name="Kanaly R.A."/>
        </authorList>
    </citation>
    <scope>NUCLEOTIDE SEQUENCE</scope>
    <source>
        <strain evidence="3">KK22</strain>
    </source>
</reference>